<sequence>MSRVCSTNWRSTAGPGPLHAPATPVSADPGQPPRSRSPVPVFRPLPRDTGLMRTAAVMTMLAPDCPARQVETGEDKTMTDTESASLSAQDTRLATRAGIFLYSLIAYAAGMAAIAWLVASLAGLVPLGTAPLELHSTAGALALNTILVLLFGLQHSVMARRHFKAWWTRVVPPPAERSTYVLASALALGLVIWLWQPLDAMIWSVSDPTARSVLWGLFAFGWLYLVAATYVTNHYDLFGLRQAWLHLRGREYTPVPFVRKWMYRYSRHPMMLGILIGIWATPEMSAGHLALALGLSGYIAIGVTLEERELAGHFGEPYRRYRREVGALLPRVRA</sequence>
<name>A0A426QFM2_9GAMM</name>
<gene>
    <name evidence="9" type="ORF">D6C00_00130</name>
</gene>
<reference evidence="9 10" key="1">
    <citation type="journal article" date="2010" name="Int. J. Syst. Evol. Microbiol.">
        <title>Thiohalobacter thiocyanaticus gen. nov., sp. nov., a moderately halophilic, sulfur-oxidizing gammaproteobacterium from hypersaline lakes, that utilizes thiocyanate.</title>
        <authorList>
            <person name="Sorokin D.Y."/>
            <person name="Kovaleva O.L."/>
            <person name="Tourova T.P."/>
            <person name="Muyzer G."/>
        </authorList>
    </citation>
    <scope>NUCLEOTIDE SEQUENCE [LARGE SCALE GENOMIC DNA]</scope>
    <source>
        <strain evidence="9 10">Hrh1</strain>
    </source>
</reference>
<feature type="domain" description="NnrU" evidence="8">
    <location>
        <begin position="147"/>
        <end position="281"/>
    </location>
</feature>
<feature type="transmembrane region" description="Helical" evidence="7">
    <location>
        <begin position="178"/>
        <end position="195"/>
    </location>
</feature>
<accession>A0A426QFM2</accession>
<feature type="compositionally biased region" description="Low complexity" evidence="6">
    <location>
        <begin position="33"/>
        <end position="44"/>
    </location>
</feature>
<evidence type="ECO:0000256" key="3">
    <source>
        <dbReference type="ARBA" id="ARBA00022692"/>
    </source>
</evidence>
<feature type="compositionally biased region" description="Polar residues" evidence="6">
    <location>
        <begin position="1"/>
        <end position="11"/>
    </location>
</feature>
<evidence type="ECO:0000256" key="7">
    <source>
        <dbReference type="SAM" id="Phobius"/>
    </source>
</evidence>
<comment type="subcellular location">
    <subcellularLocation>
        <location evidence="1">Membrane</location>
        <topology evidence="1">Multi-pass membrane protein</topology>
    </subcellularLocation>
</comment>
<dbReference type="AlphaFoldDB" id="A0A426QFM2"/>
<dbReference type="GO" id="GO:0016020">
    <property type="term" value="C:membrane"/>
    <property type="evidence" value="ECO:0007669"/>
    <property type="project" value="UniProtKB-SubCell"/>
</dbReference>
<keyword evidence="10" id="KW-1185">Reference proteome</keyword>
<feature type="transmembrane region" description="Helical" evidence="7">
    <location>
        <begin position="99"/>
        <end position="125"/>
    </location>
</feature>
<dbReference type="Pfam" id="PF07298">
    <property type="entry name" value="NnrU"/>
    <property type="match status" value="1"/>
</dbReference>
<keyword evidence="3 7" id="KW-0812">Transmembrane</keyword>
<evidence type="ECO:0000313" key="9">
    <source>
        <dbReference type="EMBL" id="RRQ20544.1"/>
    </source>
</evidence>
<evidence type="ECO:0000313" key="10">
    <source>
        <dbReference type="Proteomes" id="UP000287798"/>
    </source>
</evidence>
<keyword evidence="9" id="KW-0808">Transferase</keyword>
<keyword evidence="5 7" id="KW-0472">Membrane</keyword>
<protein>
    <submittedName>
        <fullName evidence="9">Isoprenylcysteine carboxylmethyltransferase family protein</fullName>
    </submittedName>
</protein>
<organism evidence="9 10">
    <name type="scientific">Thiohalobacter thiocyanaticus</name>
    <dbReference type="NCBI Taxonomy" id="585455"/>
    <lineage>
        <taxon>Bacteria</taxon>
        <taxon>Pseudomonadati</taxon>
        <taxon>Pseudomonadota</taxon>
        <taxon>Gammaproteobacteria</taxon>
        <taxon>Thiohalobacterales</taxon>
        <taxon>Thiohalobacteraceae</taxon>
        <taxon>Thiohalobacter</taxon>
    </lineage>
</organism>
<dbReference type="PANTHER" id="PTHR31040">
    <property type="entry name" value="NURIM"/>
    <property type="match status" value="1"/>
</dbReference>
<proteinExistence type="inferred from homology"/>
<evidence type="ECO:0000256" key="4">
    <source>
        <dbReference type="ARBA" id="ARBA00022989"/>
    </source>
</evidence>
<keyword evidence="9" id="KW-0489">Methyltransferase</keyword>
<dbReference type="InterPro" id="IPR009915">
    <property type="entry name" value="NnrU_dom"/>
</dbReference>
<feature type="transmembrane region" description="Helical" evidence="7">
    <location>
        <begin position="137"/>
        <end position="157"/>
    </location>
</feature>
<feature type="transmembrane region" description="Helical" evidence="7">
    <location>
        <begin position="215"/>
        <end position="240"/>
    </location>
</feature>
<dbReference type="GO" id="GO:0032259">
    <property type="term" value="P:methylation"/>
    <property type="evidence" value="ECO:0007669"/>
    <property type="project" value="UniProtKB-KW"/>
</dbReference>
<evidence type="ECO:0000259" key="8">
    <source>
        <dbReference type="Pfam" id="PF07298"/>
    </source>
</evidence>
<evidence type="ECO:0000256" key="1">
    <source>
        <dbReference type="ARBA" id="ARBA00004141"/>
    </source>
</evidence>
<dbReference type="Gene3D" id="1.20.120.1630">
    <property type="match status" value="1"/>
</dbReference>
<dbReference type="InterPro" id="IPR033580">
    <property type="entry name" value="Nurim-like"/>
</dbReference>
<comment type="caution">
    <text evidence="9">The sequence shown here is derived from an EMBL/GenBank/DDBJ whole genome shotgun (WGS) entry which is preliminary data.</text>
</comment>
<evidence type="ECO:0000256" key="6">
    <source>
        <dbReference type="SAM" id="MobiDB-lite"/>
    </source>
</evidence>
<feature type="region of interest" description="Disordered" evidence="6">
    <location>
        <begin position="1"/>
        <end position="45"/>
    </location>
</feature>
<dbReference type="Proteomes" id="UP000287798">
    <property type="component" value="Unassembled WGS sequence"/>
</dbReference>
<dbReference type="GO" id="GO:0008168">
    <property type="term" value="F:methyltransferase activity"/>
    <property type="evidence" value="ECO:0007669"/>
    <property type="project" value="UniProtKB-KW"/>
</dbReference>
<keyword evidence="4 7" id="KW-1133">Transmembrane helix</keyword>
<comment type="similarity">
    <text evidence="2">Belongs to the nurim family.</text>
</comment>
<dbReference type="EMBL" id="QZMU01000001">
    <property type="protein sequence ID" value="RRQ20544.1"/>
    <property type="molecule type" value="Genomic_DNA"/>
</dbReference>
<dbReference type="PANTHER" id="PTHR31040:SF1">
    <property type="entry name" value="NURIM"/>
    <property type="match status" value="1"/>
</dbReference>
<evidence type="ECO:0000256" key="2">
    <source>
        <dbReference type="ARBA" id="ARBA00010631"/>
    </source>
</evidence>
<evidence type="ECO:0000256" key="5">
    <source>
        <dbReference type="ARBA" id="ARBA00023136"/>
    </source>
</evidence>